<dbReference type="Proteomes" id="UP000822476">
    <property type="component" value="Unassembled WGS sequence"/>
</dbReference>
<accession>A0A8S9YNZ9</accession>
<reference evidence="1" key="1">
    <citation type="submission" date="2019-07" db="EMBL/GenBank/DDBJ databases">
        <title>Annotation for the trematode Paragonimus miyazaki's.</title>
        <authorList>
            <person name="Choi Y.-J."/>
        </authorList>
    </citation>
    <scope>NUCLEOTIDE SEQUENCE</scope>
    <source>
        <strain evidence="1">Japan</strain>
    </source>
</reference>
<proteinExistence type="predicted"/>
<evidence type="ECO:0000313" key="1">
    <source>
        <dbReference type="EMBL" id="KAF7256639.1"/>
    </source>
</evidence>
<organism evidence="1 2">
    <name type="scientific">Paragonimus skrjabini miyazakii</name>
    <dbReference type="NCBI Taxonomy" id="59628"/>
    <lineage>
        <taxon>Eukaryota</taxon>
        <taxon>Metazoa</taxon>
        <taxon>Spiralia</taxon>
        <taxon>Lophotrochozoa</taxon>
        <taxon>Platyhelminthes</taxon>
        <taxon>Trematoda</taxon>
        <taxon>Digenea</taxon>
        <taxon>Plagiorchiida</taxon>
        <taxon>Troglotremata</taxon>
        <taxon>Troglotrematidae</taxon>
        <taxon>Paragonimus</taxon>
    </lineage>
</organism>
<comment type="caution">
    <text evidence="1">The sequence shown here is derived from an EMBL/GenBank/DDBJ whole genome shotgun (WGS) entry which is preliminary data.</text>
</comment>
<dbReference type="EMBL" id="JTDE01002955">
    <property type="protein sequence ID" value="KAF7256639.1"/>
    <property type="molecule type" value="Genomic_DNA"/>
</dbReference>
<gene>
    <name evidence="1" type="ORF">EG68_06420</name>
</gene>
<dbReference type="AlphaFoldDB" id="A0A8S9YNZ9"/>
<evidence type="ECO:0000313" key="2">
    <source>
        <dbReference type="Proteomes" id="UP000822476"/>
    </source>
</evidence>
<protein>
    <submittedName>
        <fullName evidence="1">Uncharacterized protein</fullName>
    </submittedName>
</protein>
<keyword evidence="2" id="KW-1185">Reference proteome</keyword>
<sequence length="130" mass="14895">MFWFFCFSRYLFTPCRTSVSLKQHDFCIFLSINCCLPQPGIYYTVLLGAHRISPVVMGKSNITLTSLTFRRVVTTHLHRSLLWCRESRNSAPTLLRSLRRITSIAYSSTFTTRLAVLLDLSAKSLIQPAD</sequence>
<name>A0A8S9YNZ9_9TREM</name>